<keyword evidence="2" id="KW-1185">Reference proteome</keyword>
<comment type="caution">
    <text evidence="1">The sequence shown here is derived from an EMBL/GenBank/DDBJ whole genome shotgun (WGS) entry which is preliminary data.</text>
</comment>
<name>A0ABN1K371_9BURK</name>
<evidence type="ECO:0008006" key="3">
    <source>
        <dbReference type="Google" id="ProtNLM"/>
    </source>
</evidence>
<dbReference type="Gene3D" id="3.30.2170.10">
    <property type="entry name" value="archaeoglobus fulgidus dsm 4304 superfamily"/>
    <property type="match status" value="1"/>
</dbReference>
<dbReference type="Proteomes" id="UP001500279">
    <property type="component" value="Unassembled WGS sequence"/>
</dbReference>
<reference evidence="1 2" key="1">
    <citation type="journal article" date="2019" name="Int. J. Syst. Evol. Microbiol.">
        <title>The Global Catalogue of Microorganisms (GCM) 10K type strain sequencing project: providing services to taxonomists for standard genome sequencing and annotation.</title>
        <authorList>
            <consortium name="The Broad Institute Genomics Platform"/>
            <consortium name="The Broad Institute Genome Sequencing Center for Infectious Disease"/>
            <person name="Wu L."/>
            <person name="Ma J."/>
        </authorList>
    </citation>
    <scope>NUCLEOTIDE SEQUENCE [LARGE SCALE GENOMIC DNA]</scope>
    <source>
        <strain evidence="1 2">JCM 15503</strain>
    </source>
</reference>
<protein>
    <recommendedName>
        <fullName evidence="3">Endonuclease V</fullName>
    </recommendedName>
</protein>
<accession>A0ABN1K371</accession>
<organism evidence="1 2">
    <name type="scientific">Ideonella azotifigens</name>
    <dbReference type="NCBI Taxonomy" id="513160"/>
    <lineage>
        <taxon>Bacteria</taxon>
        <taxon>Pseudomonadati</taxon>
        <taxon>Pseudomonadota</taxon>
        <taxon>Betaproteobacteria</taxon>
        <taxon>Burkholderiales</taxon>
        <taxon>Sphaerotilaceae</taxon>
        <taxon>Ideonella</taxon>
    </lineage>
</organism>
<gene>
    <name evidence="1" type="ORF">GCM10009107_28560</name>
</gene>
<proteinExistence type="predicted"/>
<dbReference type="EMBL" id="BAAAEW010000018">
    <property type="protein sequence ID" value="GAA0753437.1"/>
    <property type="molecule type" value="Genomic_DNA"/>
</dbReference>
<sequence>MKLAVDVHLDGTGGQAAAVAFDEWGAAEAERTFVTRVAALDKPAKGEPDLRELHAILELLRQHALQPEVILIDGFVFLDAQDTPGLGQRLYQALGGRAAVVGLSKTAMADTPAQFELYREEEAKPLIITSVGLDLGSAKARVRAMHGRRRVPTLMKLVARLAKGSAEA</sequence>
<evidence type="ECO:0000313" key="1">
    <source>
        <dbReference type="EMBL" id="GAA0753437.1"/>
    </source>
</evidence>
<evidence type="ECO:0000313" key="2">
    <source>
        <dbReference type="Proteomes" id="UP001500279"/>
    </source>
</evidence>
<dbReference type="RefSeq" id="WP_141289659.1">
    <property type="nucleotide sequence ID" value="NZ_BAAAEW010000018.1"/>
</dbReference>